<gene>
    <name evidence="1" type="ORF">GW534_03555</name>
</gene>
<dbReference type="RefSeq" id="WP_161919681.1">
    <property type="nucleotide sequence ID" value="NZ_JAACYS010000009.1"/>
</dbReference>
<accession>A0ABX0A0A8</accession>
<evidence type="ECO:0008006" key="3">
    <source>
        <dbReference type="Google" id="ProtNLM"/>
    </source>
</evidence>
<dbReference type="EMBL" id="JAACYS010000009">
    <property type="protein sequence ID" value="NCU16850.1"/>
    <property type="molecule type" value="Genomic_DNA"/>
</dbReference>
<evidence type="ECO:0000313" key="1">
    <source>
        <dbReference type="EMBL" id="NCU16850.1"/>
    </source>
</evidence>
<evidence type="ECO:0000313" key="2">
    <source>
        <dbReference type="Proteomes" id="UP000743899"/>
    </source>
</evidence>
<reference evidence="1 2" key="1">
    <citation type="submission" date="2020-01" db="EMBL/GenBank/DDBJ databases">
        <title>A novel Bacillus sp. from Pasinler.</title>
        <authorList>
            <person name="Adiguzel A."/>
            <person name="Ay H."/>
            <person name="Baltaci M.O."/>
        </authorList>
    </citation>
    <scope>NUCLEOTIDE SEQUENCE [LARGE SCALE GENOMIC DNA]</scope>
    <source>
        <strain evidence="1 2">P1</strain>
    </source>
</reference>
<name>A0ABX0A0A8_9BACI</name>
<keyword evidence="2" id="KW-1185">Reference proteome</keyword>
<dbReference type="Proteomes" id="UP000743899">
    <property type="component" value="Unassembled WGS sequence"/>
</dbReference>
<proteinExistence type="predicted"/>
<protein>
    <recommendedName>
        <fullName evidence="3">YtxH domain-containing protein</fullName>
    </recommendedName>
</protein>
<sequence>MSMPRRLIRQMNMNRLMRMMPRRRNRRNTMLLSILGLVGIAGGATAAYTMRKGKGNEKVKRMFNNLTNKAGNINLNNILKPTVSK</sequence>
<comment type="caution">
    <text evidence="1">The sequence shown here is derived from an EMBL/GenBank/DDBJ whole genome shotgun (WGS) entry which is preliminary data.</text>
</comment>
<organism evidence="1 2">
    <name type="scientific">Pallidibacillus pasinlerensis</name>
    <dbReference type="NCBI Taxonomy" id="2703818"/>
    <lineage>
        <taxon>Bacteria</taxon>
        <taxon>Bacillati</taxon>
        <taxon>Bacillota</taxon>
        <taxon>Bacilli</taxon>
        <taxon>Bacillales</taxon>
        <taxon>Bacillaceae</taxon>
        <taxon>Pallidibacillus</taxon>
    </lineage>
</organism>